<accession>A0A9N9I4P4</accession>
<protein>
    <submittedName>
        <fullName evidence="1">9133_t:CDS:1</fullName>
    </submittedName>
</protein>
<organism evidence="1 2">
    <name type="scientific">Racocetra fulgida</name>
    <dbReference type="NCBI Taxonomy" id="60492"/>
    <lineage>
        <taxon>Eukaryota</taxon>
        <taxon>Fungi</taxon>
        <taxon>Fungi incertae sedis</taxon>
        <taxon>Mucoromycota</taxon>
        <taxon>Glomeromycotina</taxon>
        <taxon>Glomeromycetes</taxon>
        <taxon>Diversisporales</taxon>
        <taxon>Gigasporaceae</taxon>
        <taxon>Racocetra</taxon>
    </lineage>
</organism>
<evidence type="ECO:0000313" key="1">
    <source>
        <dbReference type="EMBL" id="CAG8721400.1"/>
    </source>
</evidence>
<sequence>MGHFKKHLLVHRMNIRKARQYRNHISDSEDTPIIDNNEYDLEDEEKAELVFKRLFQNTQKLDNIKSSRWRYTGNSVRTRQRKLRENKLAAVGSHKINQFFSLTNNMNLNNNDEIEDQLNYESENKLMKYSE</sequence>
<dbReference type="AlphaFoldDB" id="A0A9N9I4P4"/>
<reference evidence="1" key="1">
    <citation type="submission" date="2021-06" db="EMBL/GenBank/DDBJ databases">
        <authorList>
            <person name="Kallberg Y."/>
            <person name="Tangrot J."/>
            <person name="Rosling A."/>
        </authorList>
    </citation>
    <scope>NUCLEOTIDE SEQUENCE</scope>
    <source>
        <strain evidence="1">IN212</strain>
    </source>
</reference>
<dbReference type="Proteomes" id="UP000789396">
    <property type="component" value="Unassembled WGS sequence"/>
</dbReference>
<gene>
    <name evidence="1" type="ORF">RFULGI_LOCUS11482</name>
</gene>
<dbReference type="OrthoDB" id="10399833at2759"/>
<proteinExistence type="predicted"/>
<name>A0A9N9I4P4_9GLOM</name>
<feature type="non-terminal residue" evidence="1">
    <location>
        <position position="131"/>
    </location>
</feature>
<comment type="caution">
    <text evidence="1">The sequence shown here is derived from an EMBL/GenBank/DDBJ whole genome shotgun (WGS) entry which is preliminary data.</text>
</comment>
<evidence type="ECO:0000313" key="2">
    <source>
        <dbReference type="Proteomes" id="UP000789396"/>
    </source>
</evidence>
<dbReference type="EMBL" id="CAJVPZ010025130">
    <property type="protein sequence ID" value="CAG8721400.1"/>
    <property type="molecule type" value="Genomic_DNA"/>
</dbReference>
<keyword evidence="2" id="KW-1185">Reference proteome</keyword>